<accession>A0A9P1DHV2</accession>
<keyword evidence="5" id="KW-1185">Reference proteome</keyword>
<dbReference type="AlphaFoldDB" id="A0A9P1DHV2"/>
<feature type="coiled-coil region" evidence="1">
    <location>
        <begin position="381"/>
        <end position="408"/>
    </location>
</feature>
<reference evidence="3" key="1">
    <citation type="submission" date="2022-10" db="EMBL/GenBank/DDBJ databases">
        <authorList>
            <person name="Chen Y."/>
            <person name="Dougan E. K."/>
            <person name="Chan C."/>
            <person name="Rhodes N."/>
            <person name="Thang M."/>
        </authorList>
    </citation>
    <scope>NUCLEOTIDE SEQUENCE</scope>
</reference>
<keyword evidence="1" id="KW-0175">Coiled coil</keyword>
<feature type="region of interest" description="Disordered" evidence="2">
    <location>
        <begin position="35"/>
        <end position="93"/>
    </location>
</feature>
<dbReference type="PROSITE" id="PS50096">
    <property type="entry name" value="IQ"/>
    <property type="match status" value="2"/>
</dbReference>
<gene>
    <name evidence="3" type="ORF">C1SCF055_LOCUS35213</name>
</gene>
<name>A0A9P1DHV2_9DINO</name>
<evidence type="ECO:0000313" key="3">
    <source>
        <dbReference type="EMBL" id="CAI4009886.1"/>
    </source>
</evidence>
<reference evidence="4 5" key="2">
    <citation type="submission" date="2024-05" db="EMBL/GenBank/DDBJ databases">
        <authorList>
            <person name="Chen Y."/>
            <person name="Shah S."/>
            <person name="Dougan E. K."/>
            <person name="Thang M."/>
            <person name="Chan C."/>
        </authorList>
    </citation>
    <scope>NUCLEOTIDE SEQUENCE [LARGE SCALE GENOMIC DNA]</scope>
</reference>
<sequence length="561" mass="63007">MWPERPPCTETGAGSIPRATPQDLDPLLVLETVPVHADLRPSAGHLPPPGPEPRSLPGVRPRVHGSWSGAIPPPVSRWKGQSGQSHPSLKGPVDAFPRGFVVPSDFGSDGGHPSMTTEQEHQLELEIRMLEEQLGGGSSPQSPQPISPAAPVAVPQVPVAVPQVPRSVEKPSASQAPASARVAAPRAFVSEYAHLTRSEYIKLKAKLRGAAQMIQSKAKTFLLRRYLSVAERVFAVRRIQGSCRGFLAKAMLADGRRRKQFRFVLLVARCQARFRRRLRRKREEEARQWEESLGKLQRQAVSKVQAKCRSFLALALLMNQRLALRKRGSAASVIQRSCRVHLSRVQALQRRAVVNEQERLRLRAVLRLQTLLKGMRARQELTHLRIQNDEDERRRRRLLEDEEEMQIEELNPEPMWPDLSLEDRLQALWEHVLAQQHEQARREEEVKRLKKLLTQQRVDKDFQPNCWSCDQHLLDLDALLRALQRICLAAMGGDTPGTRPEKVIVGKVASTLTAVVNEIEEAGGKVTVQLKELAAYLAWVSVHSSSAARRLDPRDPLDPDA</sequence>
<feature type="region of interest" description="Disordered" evidence="2">
    <location>
        <begin position="1"/>
        <end position="23"/>
    </location>
</feature>
<evidence type="ECO:0000256" key="2">
    <source>
        <dbReference type="SAM" id="MobiDB-lite"/>
    </source>
</evidence>
<comment type="caution">
    <text evidence="3">The sequence shown here is derived from an EMBL/GenBank/DDBJ whole genome shotgun (WGS) entry which is preliminary data.</text>
</comment>
<proteinExistence type="predicted"/>
<organism evidence="3">
    <name type="scientific">Cladocopium goreaui</name>
    <dbReference type="NCBI Taxonomy" id="2562237"/>
    <lineage>
        <taxon>Eukaryota</taxon>
        <taxon>Sar</taxon>
        <taxon>Alveolata</taxon>
        <taxon>Dinophyceae</taxon>
        <taxon>Suessiales</taxon>
        <taxon>Symbiodiniaceae</taxon>
        <taxon>Cladocopium</taxon>
    </lineage>
</organism>
<dbReference type="EMBL" id="CAMXCT020004668">
    <property type="protein sequence ID" value="CAL1163261.1"/>
    <property type="molecule type" value="Genomic_DNA"/>
</dbReference>
<dbReference type="EMBL" id="CAMXCT010004668">
    <property type="protein sequence ID" value="CAI4009886.1"/>
    <property type="molecule type" value="Genomic_DNA"/>
</dbReference>
<dbReference type="EMBL" id="CAMXCT030004668">
    <property type="protein sequence ID" value="CAL4797198.1"/>
    <property type="molecule type" value="Genomic_DNA"/>
</dbReference>
<protein>
    <submittedName>
        <fullName evidence="3">Uncharacterized protein</fullName>
    </submittedName>
</protein>
<evidence type="ECO:0000313" key="4">
    <source>
        <dbReference type="EMBL" id="CAL4797198.1"/>
    </source>
</evidence>
<evidence type="ECO:0000256" key="1">
    <source>
        <dbReference type="SAM" id="Coils"/>
    </source>
</evidence>
<evidence type="ECO:0000313" key="5">
    <source>
        <dbReference type="Proteomes" id="UP001152797"/>
    </source>
</evidence>
<dbReference type="Proteomes" id="UP001152797">
    <property type="component" value="Unassembled WGS sequence"/>
</dbReference>